<keyword evidence="2" id="KW-1185">Reference proteome</keyword>
<evidence type="ECO:0000313" key="2">
    <source>
        <dbReference type="Proteomes" id="UP000076871"/>
    </source>
</evidence>
<dbReference type="RefSeq" id="XP_040759460.1">
    <property type="nucleotide sequence ID" value="XM_040913258.1"/>
</dbReference>
<name>A0A165BVA5_9APHY</name>
<dbReference type="AlphaFoldDB" id="A0A165BVA5"/>
<protein>
    <submittedName>
        <fullName evidence="1">Uncharacterized protein</fullName>
    </submittedName>
</protein>
<dbReference type="GeneID" id="63830286"/>
<sequence length="180" mass="20261">MSHTDGVFSLATHAHSLYPIDGACILLLQHLDNLVFMSPTPDAHALIWQGWATSFFAYELCMTCDYLNRAKGLLYEVNLVYDWLVLNASPDFDWIPAVVPSSLRGYSEAVGTADPSRSPAVMAEIMQEIVEAADHGDFDKFPEGRDHTCDHFLMAYMANDIFVDRHDRTFLGQTIPIDCW</sequence>
<proteinExistence type="predicted"/>
<dbReference type="InParanoid" id="A0A165BVA5"/>
<evidence type="ECO:0000313" key="1">
    <source>
        <dbReference type="EMBL" id="KZT01720.1"/>
    </source>
</evidence>
<gene>
    <name evidence="1" type="ORF">LAESUDRAFT_763454</name>
</gene>
<organism evidence="1 2">
    <name type="scientific">Laetiporus sulphureus 93-53</name>
    <dbReference type="NCBI Taxonomy" id="1314785"/>
    <lineage>
        <taxon>Eukaryota</taxon>
        <taxon>Fungi</taxon>
        <taxon>Dikarya</taxon>
        <taxon>Basidiomycota</taxon>
        <taxon>Agaricomycotina</taxon>
        <taxon>Agaricomycetes</taxon>
        <taxon>Polyporales</taxon>
        <taxon>Laetiporus</taxon>
    </lineage>
</organism>
<accession>A0A165BVA5</accession>
<dbReference type="Proteomes" id="UP000076871">
    <property type="component" value="Unassembled WGS sequence"/>
</dbReference>
<dbReference type="EMBL" id="KV427660">
    <property type="protein sequence ID" value="KZT01720.1"/>
    <property type="molecule type" value="Genomic_DNA"/>
</dbReference>
<reference evidence="1 2" key="1">
    <citation type="journal article" date="2016" name="Mol. Biol. Evol.">
        <title>Comparative Genomics of Early-Diverging Mushroom-Forming Fungi Provides Insights into the Origins of Lignocellulose Decay Capabilities.</title>
        <authorList>
            <person name="Nagy L.G."/>
            <person name="Riley R."/>
            <person name="Tritt A."/>
            <person name="Adam C."/>
            <person name="Daum C."/>
            <person name="Floudas D."/>
            <person name="Sun H."/>
            <person name="Yadav J.S."/>
            <person name="Pangilinan J."/>
            <person name="Larsson K.H."/>
            <person name="Matsuura K."/>
            <person name="Barry K."/>
            <person name="Labutti K."/>
            <person name="Kuo R."/>
            <person name="Ohm R.A."/>
            <person name="Bhattacharya S.S."/>
            <person name="Shirouzu T."/>
            <person name="Yoshinaga Y."/>
            <person name="Martin F.M."/>
            <person name="Grigoriev I.V."/>
            <person name="Hibbett D.S."/>
        </authorList>
    </citation>
    <scope>NUCLEOTIDE SEQUENCE [LARGE SCALE GENOMIC DNA]</scope>
    <source>
        <strain evidence="1 2">93-53</strain>
    </source>
</reference>